<protein>
    <submittedName>
        <fullName evidence="1">Uncharacterized protein</fullName>
    </submittedName>
</protein>
<proteinExistence type="predicted"/>
<dbReference type="EMBL" id="KE345093">
    <property type="protein sequence ID" value="EXB93712.1"/>
    <property type="molecule type" value="Genomic_DNA"/>
</dbReference>
<organism evidence="1 2">
    <name type="scientific">Morus notabilis</name>
    <dbReference type="NCBI Taxonomy" id="981085"/>
    <lineage>
        <taxon>Eukaryota</taxon>
        <taxon>Viridiplantae</taxon>
        <taxon>Streptophyta</taxon>
        <taxon>Embryophyta</taxon>
        <taxon>Tracheophyta</taxon>
        <taxon>Spermatophyta</taxon>
        <taxon>Magnoliopsida</taxon>
        <taxon>eudicotyledons</taxon>
        <taxon>Gunneridae</taxon>
        <taxon>Pentapetalae</taxon>
        <taxon>rosids</taxon>
        <taxon>fabids</taxon>
        <taxon>Rosales</taxon>
        <taxon>Moraceae</taxon>
        <taxon>Moreae</taxon>
        <taxon>Morus</taxon>
    </lineage>
</organism>
<keyword evidence="2" id="KW-1185">Reference proteome</keyword>
<evidence type="ECO:0000313" key="1">
    <source>
        <dbReference type="EMBL" id="EXB93712.1"/>
    </source>
</evidence>
<accession>W9RRT1</accession>
<sequence>MRNCDVRANPPLQHSFIIQHYCSQRSQPVNYNDRHDCLEYQSVHSYCNALQSYPLDDIAYS</sequence>
<reference evidence="2" key="1">
    <citation type="submission" date="2013-01" db="EMBL/GenBank/DDBJ databases">
        <title>Draft Genome Sequence of a Mulberry Tree, Morus notabilis C.K. Schneid.</title>
        <authorList>
            <person name="He N."/>
            <person name="Zhao S."/>
        </authorList>
    </citation>
    <scope>NUCLEOTIDE SEQUENCE</scope>
</reference>
<dbReference type="Proteomes" id="UP000030645">
    <property type="component" value="Unassembled WGS sequence"/>
</dbReference>
<dbReference type="AlphaFoldDB" id="W9RRT1"/>
<gene>
    <name evidence="1" type="ORF">L484_011706</name>
</gene>
<evidence type="ECO:0000313" key="2">
    <source>
        <dbReference type="Proteomes" id="UP000030645"/>
    </source>
</evidence>
<name>W9RRT1_9ROSA</name>